<sequence>MGVALIALLVLLLLAVVGLTVVLLHLVRAGTLGVGGGVAPGKQGDPDGASTASTTDSTPAANAPVTDDTAGAPVIADTAVTTDADTAVAADGVARPTPDVPARLDGSPSPDARADAQAQAESVDPQAPEAGEERAAIVGAAQAEAPQVEPAQAETALVEVARNDLATLSAKLVDLRRQARDAEDDADRIRRRAEQDVAEQIARVDRDVAQIRRHAEEAAEAIRVRAAEDAELRASKARTEALEAIRVQREQLRAELEEDLRSQRAELRGWDSRVAQREQRLADQATAVEDRARRLETREEELAAREVELGGRGAELTGLETRLRQELERAAGLTSAEARTELVKVVEDQARLDAAVRVREIEARAEEEAEDRARRIVTLAIQRVASEQTAESVVSVLHLPSDEMKGRIIGREGRNIRAFESVTGVNVLIDDTPEAVLLSCFDPVRRETARITLAALVSDGRIHPHRIEEEYARAEREVMAKCVRAGEDALIDVGIAEMHPELITLLGRLRYRTSYGQNVLAHLVECAHLAGIMAAELRLPPAIAKRGTLLHDLGKALTHEVEGSHALVGAEIARRYGEHEDVVHAIEAHHNEVEPRSIGAVLTQAADQISGGRPGARRDSLESYVRRLERIEQIAGERPGVEKVFAMQAGREVRVMVVPEVVDDDAAHLLARDVAKQIESELTYPGQIRVTVVRETRAIGLAR</sequence>
<comment type="function">
    <text evidence="5">Endoribonuclease that initiates mRNA decay.</text>
</comment>
<dbReference type="InterPro" id="IPR004088">
    <property type="entry name" value="KH_dom_type_1"/>
</dbReference>
<dbReference type="InterPro" id="IPR022711">
    <property type="entry name" value="RNase_Y_N"/>
</dbReference>
<dbReference type="CDD" id="cd22431">
    <property type="entry name" value="KH-I_RNaseY"/>
    <property type="match status" value="1"/>
</dbReference>
<dbReference type="InterPro" id="IPR036612">
    <property type="entry name" value="KH_dom_type_1_sf"/>
</dbReference>
<feature type="region of interest" description="Disordered" evidence="8">
    <location>
        <begin position="89"/>
        <end position="131"/>
    </location>
</feature>
<evidence type="ECO:0000256" key="6">
    <source>
        <dbReference type="NCBIfam" id="TIGR03319"/>
    </source>
</evidence>
<evidence type="ECO:0000256" key="7">
    <source>
        <dbReference type="SAM" id="Coils"/>
    </source>
</evidence>
<dbReference type="NCBIfam" id="TIGR03319">
    <property type="entry name" value="RNase_Y"/>
    <property type="match status" value="1"/>
</dbReference>
<dbReference type="GO" id="GO:0005886">
    <property type="term" value="C:plasma membrane"/>
    <property type="evidence" value="ECO:0007669"/>
    <property type="project" value="UniProtKB-UniRule"/>
</dbReference>
<feature type="coiled-coil region" evidence="7">
    <location>
        <begin position="158"/>
        <end position="199"/>
    </location>
</feature>
<dbReference type="Pfam" id="PF00013">
    <property type="entry name" value="KH_1"/>
    <property type="match status" value="1"/>
</dbReference>
<dbReference type="EC" id="3.1.-.-" evidence="5 6"/>
<dbReference type="Gene3D" id="1.10.3210.10">
    <property type="entry name" value="Hypothetical protein af1432"/>
    <property type="match status" value="1"/>
</dbReference>
<dbReference type="PROSITE" id="PS50084">
    <property type="entry name" value="KH_TYPE_1"/>
    <property type="match status" value="1"/>
</dbReference>
<dbReference type="Proteomes" id="UP000198802">
    <property type="component" value="Unassembled WGS sequence"/>
</dbReference>
<dbReference type="AlphaFoldDB" id="A0A0S4QMD7"/>
<dbReference type="Pfam" id="PF12072">
    <property type="entry name" value="RNase_Y_N"/>
    <property type="match status" value="1"/>
</dbReference>
<reference evidence="11" key="1">
    <citation type="submission" date="2015-11" db="EMBL/GenBank/DDBJ databases">
        <authorList>
            <person name="Varghese N."/>
        </authorList>
    </citation>
    <scope>NUCLEOTIDE SEQUENCE [LARGE SCALE GENOMIC DNA]</scope>
    <source>
        <strain evidence="11">DSM 45899</strain>
    </source>
</reference>
<dbReference type="InterPro" id="IPR006674">
    <property type="entry name" value="HD_domain"/>
</dbReference>
<dbReference type="InterPro" id="IPR017705">
    <property type="entry name" value="Ribonuclease_Y"/>
</dbReference>
<protein>
    <recommendedName>
        <fullName evidence="5 6">Ribonuclease Y</fullName>
        <shortName evidence="5">RNase Y</shortName>
        <ecNumber evidence="5 6">3.1.-.-</ecNumber>
    </recommendedName>
</protein>
<dbReference type="GO" id="GO:0004521">
    <property type="term" value="F:RNA endonuclease activity"/>
    <property type="evidence" value="ECO:0007669"/>
    <property type="project" value="UniProtKB-UniRule"/>
</dbReference>
<evidence type="ECO:0000256" key="2">
    <source>
        <dbReference type="ARBA" id="ARBA00022759"/>
    </source>
</evidence>
<evidence type="ECO:0000256" key="3">
    <source>
        <dbReference type="ARBA" id="ARBA00022801"/>
    </source>
</evidence>
<evidence type="ECO:0000256" key="4">
    <source>
        <dbReference type="ARBA" id="ARBA00022884"/>
    </source>
</evidence>
<keyword evidence="1 5" id="KW-0540">Nuclease</keyword>
<dbReference type="SUPFAM" id="SSF54791">
    <property type="entry name" value="Eukaryotic type KH-domain (KH-domain type I)"/>
    <property type="match status" value="1"/>
</dbReference>
<dbReference type="GO" id="GO:0003723">
    <property type="term" value="F:RNA binding"/>
    <property type="evidence" value="ECO:0007669"/>
    <property type="project" value="UniProtKB-UniRule"/>
</dbReference>
<dbReference type="HAMAP" id="MF_00335">
    <property type="entry name" value="RNase_Y"/>
    <property type="match status" value="1"/>
</dbReference>
<dbReference type="SMART" id="SM00471">
    <property type="entry name" value="HDc"/>
    <property type="match status" value="1"/>
</dbReference>
<dbReference type="InterPro" id="IPR006675">
    <property type="entry name" value="HDIG_dom"/>
</dbReference>
<dbReference type="GO" id="GO:0016787">
    <property type="term" value="F:hydrolase activity"/>
    <property type="evidence" value="ECO:0007669"/>
    <property type="project" value="UniProtKB-KW"/>
</dbReference>
<dbReference type="PANTHER" id="PTHR12826">
    <property type="entry name" value="RIBONUCLEASE Y"/>
    <property type="match status" value="1"/>
</dbReference>
<feature type="compositionally biased region" description="Low complexity" evidence="8">
    <location>
        <begin position="40"/>
        <end position="64"/>
    </location>
</feature>
<organism evidence="10 11">
    <name type="scientific">Parafrankia irregularis</name>
    <dbReference type="NCBI Taxonomy" id="795642"/>
    <lineage>
        <taxon>Bacteria</taxon>
        <taxon>Bacillati</taxon>
        <taxon>Actinomycetota</taxon>
        <taxon>Actinomycetes</taxon>
        <taxon>Frankiales</taxon>
        <taxon>Frankiaceae</taxon>
        <taxon>Parafrankia</taxon>
    </lineage>
</organism>
<dbReference type="PROSITE" id="PS51831">
    <property type="entry name" value="HD"/>
    <property type="match status" value="1"/>
</dbReference>
<dbReference type="EMBL" id="FAOZ01000005">
    <property type="protein sequence ID" value="CUU55610.1"/>
    <property type="molecule type" value="Genomic_DNA"/>
</dbReference>
<dbReference type="SUPFAM" id="SSF109604">
    <property type="entry name" value="HD-domain/PDEase-like"/>
    <property type="match status" value="1"/>
</dbReference>
<gene>
    <name evidence="5" type="primary">rny</name>
    <name evidence="10" type="ORF">Ga0074812_105262</name>
</gene>
<feature type="region of interest" description="Disordered" evidence="8">
    <location>
        <begin position="35"/>
        <end position="71"/>
    </location>
</feature>
<accession>A0A0S4QMD7</accession>
<keyword evidence="11" id="KW-1185">Reference proteome</keyword>
<dbReference type="RefSeq" id="WP_091274348.1">
    <property type="nucleotide sequence ID" value="NZ_FAOZ01000005.1"/>
</dbReference>
<dbReference type="NCBIfam" id="TIGR00277">
    <property type="entry name" value="HDIG"/>
    <property type="match status" value="1"/>
</dbReference>
<evidence type="ECO:0000256" key="1">
    <source>
        <dbReference type="ARBA" id="ARBA00022722"/>
    </source>
</evidence>
<proteinExistence type="inferred from homology"/>
<comment type="similarity">
    <text evidence="5">Belongs to the RNase Y family.</text>
</comment>
<dbReference type="InterPro" id="IPR004087">
    <property type="entry name" value="KH_dom"/>
</dbReference>
<evidence type="ECO:0000256" key="5">
    <source>
        <dbReference type="HAMAP-Rule" id="MF_00335"/>
    </source>
</evidence>
<evidence type="ECO:0000259" key="9">
    <source>
        <dbReference type="PROSITE" id="PS51831"/>
    </source>
</evidence>
<feature type="domain" description="HD" evidence="9">
    <location>
        <begin position="519"/>
        <end position="612"/>
    </location>
</feature>
<keyword evidence="3 5" id="KW-0378">Hydrolase</keyword>
<dbReference type="CDD" id="cd00077">
    <property type="entry name" value="HDc"/>
    <property type="match status" value="1"/>
</dbReference>
<evidence type="ECO:0000256" key="8">
    <source>
        <dbReference type="SAM" id="MobiDB-lite"/>
    </source>
</evidence>
<keyword evidence="7" id="KW-0175">Coiled coil</keyword>
<dbReference type="InterPro" id="IPR003607">
    <property type="entry name" value="HD/PDEase_dom"/>
</dbReference>
<name>A0A0S4QMD7_9ACTN</name>
<dbReference type="Pfam" id="PF01966">
    <property type="entry name" value="HD"/>
    <property type="match status" value="1"/>
</dbReference>
<evidence type="ECO:0000313" key="11">
    <source>
        <dbReference type="Proteomes" id="UP000198802"/>
    </source>
</evidence>
<evidence type="ECO:0000313" key="10">
    <source>
        <dbReference type="EMBL" id="CUU55610.1"/>
    </source>
</evidence>
<keyword evidence="2 5" id="KW-0255">Endonuclease</keyword>
<keyword evidence="4 5" id="KW-0694">RNA-binding</keyword>
<feature type="coiled-coil region" evidence="7">
    <location>
        <begin position="242"/>
        <end position="305"/>
    </location>
</feature>
<dbReference type="SMART" id="SM00322">
    <property type="entry name" value="KH"/>
    <property type="match status" value="1"/>
</dbReference>
<dbReference type="GO" id="GO:0006402">
    <property type="term" value="P:mRNA catabolic process"/>
    <property type="evidence" value="ECO:0007669"/>
    <property type="project" value="UniProtKB-UniRule"/>
</dbReference>
<dbReference type="PANTHER" id="PTHR12826:SF15">
    <property type="entry name" value="RIBONUCLEASE Y"/>
    <property type="match status" value="1"/>
</dbReference>